<dbReference type="Proteomes" id="UP000692954">
    <property type="component" value="Unassembled WGS sequence"/>
</dbReference>
<protein>
    <submittedName>
        <fullName evidence="2">Uncharacterized protein</fullName>
    </submittedName>
</protein>
<keyword evidence="1" id="KW-0472">Membrane</keyword>
<name>A0A8S1QM53_9CILI</name>
<keyword evidence="3" id="KW-1185">Reference proteome</keyword>
<accession>A0A8S1QM53</accession>
<keyword evidence="1" id="KW-0812">Transmembrane</keyword>
<keyword evidence="1" id="KW-1133">Transmembrane helix</keyword>
<evidence type="ECO:0000256" key="1">
    <source>
        <dbReference type="SAM" id="Phobius"/>
    </source>
</evidence>
<reference evidence="2" key="1">
    <citation type="submission" date="2021-01" db="EMBL/GenBank/DDBJ databases">
        <authorList>
            <consortium name="Genoscope - CEA"/>
            <person name="William W."/>
        </authorList>
    </citation>
    <scope>NUCLEOTIDE SEQUENCE</scope>
</reference>
<evidence type="ECO:0000313" key="3">
    <source>
        <dbReference type="Proteomes" id="UP000692954"/>
    </source>
</evidence>
<dbReference type="AlphaFoldDB" id="A0A8S1QM53"/>
<organism evidence="2 3">
    <name type="scientific">Paramecium sonneborni</name>
    <dbReference type="NCBI Taxonomy" id="65129"/>
    <lineage>
        <taxon>Eukaryota</taxon>
        <taxon>Sar</taxon>
        <taxon>Alveolata</taxon>
        <taxon>Ciliophora</taxon>
        <taxon>Intramacronucleata</taxon>
        <taxon>Oligohymenophorea</taxon>
        <taxon>Peniculida</taxon>
        <taxon>Parameciidae</taxon>
        <taxon>Paramecium</taxon>
    </lineage>
</organism>
<feature type="transmembrane region" description="Helical" evidence="1">
    <location>
        <begin position="6"/>
        <end position="23"/>
    </location>
</feature>
<proteinExistence type="predicted"/>
<dbReference type="EMBL" id="CAJJDN010000112">
    <property type="protein sequence ID" value="CAD8117088.1"/>
    <property type="molecule type" value="Genomic_DNA"/>
</dbReference>
<evidence type="ECO:0000313" key="2">
    <source>
        <dbReference type="EMBL" id="CAD8117088.1"/>
    </source>
</evidence>
<comment type="caution">
    <text evidence="2">The sequence shown here is derived from an EMBL/GenBank/DDBJ whole genome shotgun (WGS) entry which is preliminary data.</text>
</comment>
<sequence>MPLHYWFYPTFIFMFLFLFCLFNKNTSNINLQLKKQWATILFKNLLIGALIYNKHNLNNQLSQDGSIIKNSTLYKFPKILVLTTIALRSSKNFFHELFGYLDYGLASMILPNVYCLQLQKIIENLPQYNRSIDIPITSWFWKGENIFYLAEICFNFIKSQ</sequence>
<gene>
    <name evidence="2" type="ORF">PSON_ATCC_30995.1.T1120215</name>
</gene>